<dbReference type="Pfam" id="PF02816">
    <property type="entry name" value="Alpha_kinase"/>
    <property type="match status" value="1"/>
</dbReference>
<gene>
    <name evidence="8" type="primary">EEF2K_5</name>
    <name evidence="9" type="synonym">EEF2K_11</name>
    <name evidence="8" type="ORF">PGT21_010969</name>
    <name evidence="9" type="ORF">PGT21_020579</name>
</gene>
<name>A0A5B0M9L2_PUCGR</name>
<keyword evidence="3" id="KW-0547">Nucleotide-binding</keyword>
<comment type="caution">
    <text evidence="8">The sequence shown here is derived from an EMBL/GenBank/DDBJ whole genome shotgun (WGS) entry which is preliminary data.</text>
</comment>
<dbReference type="PANTHER" id="PTHR45992:SF2">
    <property type="entry name" value="EUKARYOTIC ELONGATION FACTOR 2 KINASE"/>
    <property type="match status" value="1"/>
</dbReference>
<feature type="region of interest" description="Disordered" evidence="6">
    <location>
        <begin position="61"/>
        <end position="137"/>
    </location>
</feature>
<dbReference type="GO" id="GO:0004674">
    <property type="term" value="F:protein serine/threonine kinase activity"/>
    <property type="evidence" value="ECO:0007669"/>
    <property type="project" value="UniProtKB-KW"/>
</dbReference>
<dbReference type="EMBL" id="VSWC01000015">
    <property type="protein sequence ID" value="KAA1113091.1"/>
    <property type="molecule type" value="Genomic_DNA"/>
</dbReference>
<proteinExistence type="predicted"/>
<keyword evidence="5" id="KW-0067">ATP-binding</keyword>
<dbReference type="InterPro" id="IPR004166">
    <property type="entry name" value="a-kinase_dom"/>
</dbReference>
<keyword evidence="4 8" id="KW-0418">Kinase</keyword>
<keyword evidence="10" id="KW-1185">Reference proteome</keyword>
<dbReference type="SUPFAM" id="SSF56112">
    <property type="entry name" value="Protein kinase-like (PK-like)"/>
    <property type="match status" value="1"/>
</dbReference>
<evidence type="ECO:0000256" key="4">
    <source>
        <dbReference type="ARBA" id="ARBA00022777"/>
    </source>
</evidence>
<sequence length="657" mass="74191">MQCISCRIRPSVRGHLCQTCINDAFDHSHTDTSAVPLAKNVLMKTKQKDALIRAKERLLKSIPEDQPSSTTHHSSHPVPSKNTEVEVDSSPPVDAYSFARARRVKPSPYPTRTSRNARLSKPKPAAPNKGAIPSSDPPQKVMVQCGFEIRVGGKFQPKLSEPRTPHWIETGNINSHNILLSELCQKYVGHDLGGYGSFSKNHFPFSKLGSKVAGVDDQASFIFHLEQNKFIDLIFNYDAYDKKCLKEEEEYSQSDSELETLDSIRIINPKKNPRLPLNTPTSYTIESNLDGNNNQVLDNASSLGIDQSGIYSGQTTPAFFSSLSSVSDRSQIQMLPNLAVQRCPPWVFNPIMDLSNFSWDRFGSTNLSTLFTDQNGLGWTEGIRLELDPNGIDMFRRLVHYKIHETEVISESEKGRVVKADLLDTPNIHSMIVKCSTKRQHPSLSHLPFPIYRARSYAAARQFLALFTNSVLTSSVAASDLKNLAQNLRVNFPERENDVRASFEADPKKVFFVEEYITGTWKTLLDPDTFNTRLNDYSPAIDHLMEAFQHWTYNYTKGQIVVTNLKGVAPVMSKPKIVDLNRDTHWAQWSHIEPMTFMMNFLSDHVCSRACKALNLGRLREIEWVPSVNETNLENQGASTSEVEISQELLHPYFQRS</sequence>
<dbReference type="GO" id="GO:0003746">
    <property type="term" value="F:translation elongation factor activity"/>
    <property type="evidence" value="ECO:0007669"/>
    <property type="project" value="UniProtKB-KW"/>
</dbReference>
<organism evidence="8 10">
    <name type="scientific">Puccinia graminis f. sp. tritici</name>
    <dbReference type="NCBI Taxonomy" id="56615"/>
    <lineage>
        <taxon>Eukaryota</taxon>
        <taxon>Fungi</taxon>
        <taxon>Dikarya</taxon>
        <taxon>Basidiomycota</taxon>
        <taxon>Pucciniomycotina</taxon>
        <taxon>Pucciniomycetes</taxon>
        <taxon>Pucciniales</taxon>
        <taxon>Pucciniaceae</taxon>
        <taxon>Puccinia</taxon>
    </lineage>
</organism>
<keyword evidence="2" id="KW-0808">Transferase</keyword>
<dbReference type="AlphaFoldDB" id="A0A5B0M9L2"/>
<evidence type="ECO:0000313" key="9">
    <source>
        <dbReference type="EMBL" id="KAA1113091.1"/>
    </source>
</evidence>
<dbReference type="OrthoDB" id="2500430at2759"/>
<accession>A0A5B0M9L2</accession>
<dbReference type="PANTHER" id="PTHR45992">
    <property type="entry name" value="EUKARYOTIC ELONGATION FACTOR 2 KINASE-RELATED"/>
    <property type="match status" value="1"/>
</dbReference>
<evidence type="ECO:0000256" key="1">
    <source>
        <dbReference type="ARBA" id="ARBA00022527"/>
    </source>
</evidence>
<keyword evidence="8" id="KW-0648">Protein biosynthesis</keyword>
<dbReference type="EMBL" id="VSWC01000158">
    <property type="protein sequence ID" value="KAA1073402.1"/>
    <property type="molecule type" value="Genomic_DNA"/>
</dbReference>
<evidence type="ECO:0000256" key="2">
    <source>
        <dbReference type="ARBA" id="ARBA00022679"/>
    </source>
</evidence>
<dbReference type="InterPro" id="IPR051852">
    <property type="entry name" value="Alpha-type_PK"/>
</dbReference>
<evidence type="ECO:0000256" key="3">
    <source>
        <dbReference type="ARBA" id="ARBA00022741"/>
    </source>
</evidence>
<feature type="domain" description="Alpha-type protein kinase" evidence="7">
    <location>
        <begin position="351"/>
        <end position="619"/>
    </location>
</feature>
<evidence type="ECO:0000259" key="7">
    <source>
        <dbReference type="PROSITE" id="PS51158"/>
    </source>
</evidence>
<dbReference type="PROSITE" id="PS51158">
    <property type="entry name" value="ALPHA_KINASE"/>
    <property type="match status" value="1"/>
</dbReference>
<evidence type="ECO:0000256" key="5">
    <source>
        <dbReference type="ARBA" id="ARBA00022840"/>
    </source>
</evidence>
<protein>
    <submittedName>
        <fullName evidence="8">Eukaryotic elongation factor-2 kinase</fullName>
    </submittedName>
</protein>
<evidence type="ECO:0000313" key="10">
    <source>
        <dbReference type="Proteomes" id="UP000324748"/>
    </source>
</evidence>
<evidence type="ECO:0000256" key="6">
    <source>
        <dbReference type="SAM" id="MobiDB-lite"/>
    </source>
</evidence>
<evidence type="ECO:0000313" key="8">
    <source>
        <dbReference type="EMBL" id="KAA1073402.1"/>
    </source>
</evidence>
<reference evidence="8 10" key="1">
    <citation type="submission" date="2019-05" db="EMBL/GenBank/DDBJ databases">
        <title>Emergence of the Ug99 lineage of the wheat stem rust pathogen through somatic hybridization.</title>
        <authorList>
            <person name="Li F."/>
            <person name="Upadhyaya N.M."/>
            <person name="Sperschneider J."/>
            <person name="Matny O."/>
            <person name="Nguyen-Phuc H."/>
            <person name="Mago R."/>
            <person name="Raley C."/>
            <person name="Miller M.E."/>
            <person name="Silverstein K.A.T."/>
            <person name="Henningsen E."/>
            <person name="Hirsch C.D."/>
            <person name="Visser B."/>
            <person name="Pretorius Z.A."/>
            <person name="Steffenson B.J."/>
            <person name="Schwessinger B."/>
            <person name="Dodds P.N."/>
            <person name="Figueroa M."/>
        </authorList>
    </citation>
    <scope>NUCLEOTIDE SEQUENCE [LARGE SCALE GENOMIC DNA]</scope>
    <source>
        <strain evidence="8">21-0</strain>
    </source>
</reference>
<keyword evidence="1" id="KW-0723">Serine/threonine-protein kinase</keyword>
<feature type="compositionally biased region" description="Low complexity" evidence="6">
    <location>
        <begin position="67"/>
        <end position="80"/>
    </location>
</feature>
<dbReference type="GO" id="GO:0005524">
    <property type="term" value="F:ATP binding"/>
    <property type="evidence" value="ECO:0007669"/>
    <property type="project" value="UniProtKB-KW"/>
</dbReference>
<dbReference type="GO" id="GO:1903013">
    <property type="term" value="P:response to differentiation-inducing factor 1"/>
    <property type="evidence" value="ECO:0007669"/>
    <property type="project" value="TreeGrafter"/>
</dbReference>
<keyword evidence="8" id="KW-0251">Elongation factor</keyword>
<dbReference type="InterPro" id="IPR011009">
    <property type="entry name" value="Kinase-like_dom_sf"/>
</dbReference>
<dbReference type="Proteomes" id="UP000324748">
    <property type="component" value="Unassembled WGS sequence"/>
</dbReference>
<dbReference type="GO" id="GO:0031037">
    <property type="term" value="P:myosin II filament disassembly"/>
    <property type="evidence" value="ECO:0007669"/>
    <property type="project" value="TreeGrafter"/>
</dbReference>
<dbReference type="Gene3D" id="3.20.200.10">
    <property type="entry name" value="MHCK/EF2 kinase"/>
    <property type="match status" value="1"/>
</dbReference>